<dbReference type="EMBL" id="CP023690">
    <property type="protein sequence ID" value="QEV57620.1"/>
    <property type="molecule type" value="Genomic_DNA"/>
</dbReference>
<dbReference type="SUPFAM" id="SSF49695">
    <property type="entry name" value="gamma-Crystallin-like"/>
    <property type="match status" value="1"/>
</dbReference>
<reference evidence="1 2" key="1">
    <citation type="submission" date="2017-09" db="EMBL/GenBank/DDBJ databases">
        <authorList>
            <person name="Lee N."/>
            <person name="Cho B.-K."/>
        </authorList>
    </citation>
    <scope>NUCLEOTIDE SEQUENCE [LARGE SCALE GENOMIC DNA]</scope>
    <source>
        <strain evidence="1 2">ATCC 27465</strain>
    </source>
</reference>
<organism evidence="1 2">
    <name type="scientific">Streptomyces spectabilis</name>
    <dbReference type="NCBI Taxonomy" id="68270"/>
    <lineage>
        <taxon>Bacteria</taxon>
        <taxon>Bacillati</taxon>
        <taxon>Actinomycetota</taxon>
        <taxon>Actinomycetes</taxon>
        <taxon>Kitasatosporales</taxon>
        <taxon>Streptomycetaceae</taxon>
        <taxon>Streptomyces</taxon>
    </lineage>
</organism>
<accession>A0A5P2X3M0</accession>
<gene>
    <name evidence="1" type="ORF">CP982_01895</name>
</gene>
<protein>
    <submittedName>
        <fullName evidence="1">Uncharacterized protein</fullName>
    </submittedName>
</protein>
<dbReference type="Pfam" id="PF03995">
    <property type="entry name" value="Inhibitor_I36"/>
    <property type="match status" value="1"/>
</dbReference>
<dbReference type="KEGG" id="sspb:CP982_01895"/>
<dbReference type="InterPro" id="IPR011024">
    <property type="entry name" value="G_crystallin-like"/>
</dbReference>
<name>A0A5P2X3M0_STRST</name>
<dbReference type="OrthoDB" id="5123238at2"/>
<dbReference type="Gene3D" id="2.60.20.10">
    <property type="entry name" value="Crystallins"/>
    <property type="match status" value="1"/>
</dbReference>
<evidence type="ECO:0000313" key="2">
    <source>
        <dbReference type="Proteomes" id="UP000326505"/>
    </source>
</evidence>
<evidence type="ECO:0000313" key="1">
    <source>
        <dbReference type="EMBL" id="QEV57620.1"/>
    </source>
</evidence>
<dbReference type="Proteomes" id="UP000326505">
    <property type="component" value="Chromosome"/>
</dbReference>
<proteinExistence type="predicted"/>
<sequence length="137" mass="14625">MGAATHGRVTDAPASPKAAASDKGFVAELNGSAARPRARAAASSVIIGIVYKDWNYGGESWTLTADSGCADNQAGDWFLDTLTGGWERSISSLIPAGNCWMQLFEDPHYQGTEKTYKGSAPYVGDAMNDKARSVIWY</sequence>
<dbReference type="AlphaFoldDB" id="A0A5P2X3M0"/>